<reference evidence="8 9" key="1">
    <citation type="submission" date="2018-04" db="EMBL/GenBank/DDBJ databases">
        <authorList>
            <person name="Huttner S."/>
            <person name="Dainat J."/>
        </authorList>
    </citation>
    <scope>NUCLEOTIDE SEQUENCE [LARGE SCALE GENOMIC DNA]</scope>
</reference>
<organism evidence="8 9">
    <name type="scientific">Thermothielavioides terrestris</name>
    <dbReference type="NCBI Taxonomy" id="2587410"/>
    <lineage>
        <taxon>Eukaryota</taxon>
        <taxon>Fungi</taxon>
        <taxon>Dikarya</taxon>
        <taxon>Ascomycota</taxon>
        <taxon>Pezizomycotina</taxon>
        <taxon>Sordariomycetes</taxon>
        <taxon>Sordariomycetidae</taxon>
        <taxon>Sordariales</taxon>
        <taxon>Chaetomiaceae</taxon>
        <taxon>Thermothielavioides</taxon>
    </lineage>
</organism>
<dbReference type="PROSITE" id="PS50217">
    <property type="entry name" value="BZIP"/>
    <property type="match status" value="1"/>
</dbReference>
<dbReference type="Proteomes" id="UP000289323">
    <property type="component" value="Unassembled WGS sequence"/>
</dbReference>
<dbReference type="GO" id="GO:0001228">
    <property type="term" value="F:DNA-binding transcription activator activity, RNA polymerase II-specific"/>
    <property type="evidence" value="ECO:0007669"/>
    <property type="project" value="TreeGrafter"/>
</dbReference>
<evidence type="ECO:0000259" key="7">
    <source>
        <dbReference type="PROSITE" id="PS50217"/>
    </source>
</evidence>
<evidence type="ECO:0000256" key="5">
    <source>
        <dbReference type="ARBA" id="ARBA00023242"/>
    </source>
</evidence>
<sequence>MSYSGAGRGVNVSQYLRNLNVQEPAAEETLITDEDLAKDLALFTNTQFYDFETGQHTDYQAPPVKPEATTNQSSPAEDVSSTDPMMGDFPAGFDFMSGDFSFGDFSSTYTSPTIPAFPDAHALGNLQPIQPNPQAAYAVAGHGHNHQHQHQPAGYVPPTAPRIGAGAGEKRRAESISPPNGRVLSFEEASRLAAEEDKRRRNTAASARFRIKKKQREQALEKSAKEMSEKVTILEGRISALETENKWLKSLVTEKHGGRDDILEKLLKELAASSQESKKDAGSADSGEIKDSIHAATSDEKSSKKKD</sequence>
<dbReference type="FunFam" id="1.20.5.170:FF:000075">
    <property type="entry name" value="BZIP transcription factor (MetR)"/>
    <property type="match status" value="1"/>
</dbReference>
<evidence type="ECO:0000256" key="4">
    <source>
        <dbReference type="ARBA" id="ARBA00023163"/>
    </source>
</evidence>
<proteinExistence type="predicted"/>
<protein>
    <submittedName>
        <fullName evidence="8">9e4a1e88-62f8-49c5-b891-98300401a6bc</fullName>
    </submittedName>
</protein>
<dbReference type="InterPro" id="IPR004827">
    <property type="entry name" value="bZIP"/>
</dbReference>
<dbReference type="PANTHER" id="PTHR13044">
    <property type="entry name" value="ACTIVATING TRANSCRIPTION FACTOR ATF 4/5"/>
    <property type="match status" value="1"/>
</dbReference>
<dbReference type="InterPro" id="IPR046347">
    <property type="entry name" value="bZIP_sf"/>
</dbReference>
<feature type="domain" description="BZIP" evidence="7">
    <location>
        <begin position="196"/>
        <end position="255"/>
    </location>
</feature>
<feature type="region of interest" description="Disordered" evidence="6">
    <location>
        <begin position="56"/>
        <end position="86"/>
    </location>
</feature>
<evidence type="ECO:0000256" key="1">
    <source>
        <dbReference type="ARBA" id="ARBA00004123"/>
    </source>
</evidence>
<keyword evidence="4" id="KW-0804">Transcription</keyword>
<evidence type="ECO:0000313" key="8">
    <source>
        <dbReference type="EMBL" id="SPQ20564.1"/>
    </source>
</evidence>
<keyword evidence="5" id="KW-0539">Nucleus</keyword>
<dbReference type="Gene3D" id="1.20.5.170">
    <property type="match status" value="1"/>
</dbReference>
<feature type="region of interest" description="Disordered" evidence="6">
    <location>
        <begin position="193"/>
        <end position="223"/>
    </location>
</feature>
<evidence type="ECO:0000256" key="6">
    <source>
        <dbReference type="SAM" id="MobiDB-lite"/>
    </source>
</evidence>
<keyword evidence="3" id="KW-0238">DNA-binding</keyword>
<dbReference type="SUPFAM" id="SSF57959">
    <property type="entry name" value="Leucine zipper domain"/>
    <property type="match status" value="1"/>
</dbReference>
<evidence type="ECO:0000313" key="9">
    <source>
        <dbReference type="Proteomes" id="UP000289323"/>
    </source>
</evidence>
<dbReference type="GO" id="GO:0000977">
    <property type="term" value="F:RNA polymerase II transcription regulatory region sequence-specific DNA binding"/>
    <property type="evidence" value="ECO:0007669"/>
    <property type="project" value="TreeGrafter"/>
</dbReference>
<name>A0A446BDI6_9PEZI</name>
<dbReference type="EMBL" id="OUUZ01000004">
    <property type="protein sequence ID" value="SPQ20564.1"/>
    <property type="molecule type" value="Genomic_DNA"/>
</dbReference>
<dbReference type="PANTHER" id="PTHR13044:SF14">
    <property type="entry name" value="CRYPTOCEPHAL, ISOFORM A"/>
    <property type="match status" value="1"/>
</dbReference>
<evidence type="ECO:0000256" key="3">
    <source>
        <dbReference type="ARBA" id="ARBA00023125"/>
    </source>
</evidence>
<dbReference type="CDD" id="cd14705">
    <property type="entry name" value="bZIP_Zip1"/>
    <property type="match status" value="1"/>
</dbReference>
<feature type="region of interest" description="Disordered" evidence="6">
    <location>
        <begin position="163"/>
        <end position="182"/>
    </location>
</feature>
<dbReference type="Pfam" id="PF07716">
    <property type="entry name" value="bZIP_2"/>
    <property type="match status" value="1"/>
</dbReference>
<feature type="compositionally biased region" description="Polar residues" evidence="6">
    <location>
        <begin position="68"/>
        <end position="83"/>
    </location>
</feature>
<comment type="subcellular location">
    <subcellularLocation>
        <location evidence="1">Nucleus</location>
    </subcellularLocation>
</comment>
<feature type="region of interest" description="Disordered" evidence="6">
    <location>
        <begin position="273"/>
        <end position="307"/>
    </location>
</feature>
<gene>
    <name evidence="8" type="ORF">TT172_LOCUS2983</name>
</gene>
<keyword evidence="2" id="KW-0805">Transcription regulation</keyword>
<dbReference type="GO" id="GO:0005634">
    <property type="term" value="C:nucleus"/>
    <property type="evidence" value="ECO:0007669"/>
    <property type="project" value="UniProtKB-SubCell"/>
</dbReference>
<dbReference type="SMART" id="SM00338">
    <property type="entry name" value="BRLZ"/>
    <property type="match status" value="1"/>
</dbReference>
<dbReference type="AlphaFoldDB" id="A0A446BDI6"/>
<dbReference type="PROSITE" id="PS00036">
    <property type="entry name" value="BZIP_BASIC"/>
    <property type="match status" value="1"/>
</dbReference>
<accession>A0A446BDI6</accession>
<evidence type="ECO:0000256" key="2">
    <source>
        <dbReference type="ARBA" id="ARBA00023015"/>
    </source>
</evidence>
<feature type="compositionally biased region" description="Basic and acidic residues" evidence="6">
    <location>
        <begin position="276"/>
        <end position="307"/>
    </location>
</feature>